<dbReference type="GO" id="GO:0003723">
    <property type="term" value="F:RNA binding"/>
    <property type="evidence" value="ECO:0007669"/>
    <property type="project" value="UniProtKB-KW"/>
</dbReference>
<dbReference type="GO" id="GO:0016787">
    <property type="term" value="F:hydrolase activity"/>
    <property type="evidence" value="ECO:0007669"/>
    <property type="project" value="UniProtKB-KW"/>
</dbReference>
<dbReference type="PROSITE" id="PS51192">
    <property type="entry name" value="HELICASE_ATP_BIND_1"/>
    <property type="match status" value="1"/>
</dbReference>
<keyword evidence="3 8" id="KW-0347">Helicase</keyword>
<protein>
    <submittedName>
        <fullName evidence="8">ATP-dependent RNA helicase DDX54</fullName>
    </submittedName>
</protein>
<dbReference type="InterPro" id="IPR027417">
    <property type="entry name" value="P-loop_NTPase"/>
</dbReference>
<dbReference type="InterPro" id="IPR050079">
    <property type="entry name" value="DEAD_box_RNA_helicase"/>
</dbReference>
<evidence type="ECO:0000256" key="5">
    <source>
        <dbReference type="ARBA" id="ARBA00022884"/>
    </source>
</evidence>
<sequence length="456" mass="52931">MTEIKKIKGGSFKTMNLNFELLKNIPYQNPTPIQRKLIPLILEKSSVMGIGRTGSGKTMCYLIPSVQKALEGVKTLVIVPTRELMAQVKRNLKYISRNLDIENMIEVSTAGRYENTDVGFFVVDEVDRMLEEPDLRREFEFLNSKLECQKAFFSATKPDIHLDMKMVEVDNKLNENIKHYFFYMPSISKEAALLHVLNKERKTIVFVGTKYTVEYLLEVLNGYKIEARGIYSSMDSGARHLNLKGFAKGDFNTLIVTDVAARGLDIPVLDTTISYDLCDERTFVHRVGRVRGMGEQYSFVSYNDVFHFFNIQETYLKDVEIGTIPQEILDQYDVSRFITAKAKTVKGYEKCLKFRSKVSVPEEYKDKVAKFEVHSMFEKKDTLSHKLNKFYNSKMKPREKVEIKENEFKDQTFIPYSRKDSRIHSSAFAVMKDDYIKERKEKFGYKRARINSKGKK</sequence>
<accession>A0A9P6KXU0</accession>
<evidence type="ECO:0000256" key="2">
    <source>
        <dbReference type="ARBA" id="ARBA00022801"/>
    </source>
</evidence>
<dbReference type="SMART" id="SM00490">
    <property type="entry name" value="HELICc"/>
    <property type="match status" value="1"/>
</dbReference>
<keyword evidence="1" id="KW-0547">Nucleotide-binding</keyword>
<evidence type="ECO:0000256" key="1">
    <source>
        <dbReference type="ARBA" id="ARBA00022741"/>
    </source>
</evidence>
<keyword evidence="5" id="KW-0694">RNA-binding</keyword>
<evidence type="ECO:0000313" key="9">
    <source>
        <dbReference type="Proteomes" id="UP000740883"/>
    </source>
</evidence>
<dbReference type="PANTHER" id="PTHR47959:SF8">
    <property type="entry name" value="RNA HELICASE"/>
    <property type="match status" value="1"/>
</dbReference>
<dbReference type="CDD" id="cd18787">
    <property type="entry name" value="SF2_C_DEAD"/>
    <property type="match status" value="1"/>
</dbReference>
<feature type="domain" description="Helicase C-terminal" evidence="7">
    <location>
        <begin position="189"/>
        <end position="332"/>
    </location>
</feature>
<evidence type="ECO:0000259" key="6">
    <source>
        <dbReference type="PROSITE" id="PS51192"/>
    </source>
</evidence>
<proteinExistence type="predicted"/>
<dbReference type="Pfam" id="PF00271">
    <property type="entry name" value="Helicase_C"/>
    <property type="match status" value="1"/>
</dbReference>
<keyword evidence="4" id="KW-0067">ATP-binding</keyword>
<dbReference type="SUPFAM" id="SSF52540">
    <property type="entry name" value="P-loop containing nucleoside triphosphate hydrolases"/>
    <property type="match status" value="1"/>
</dbReference>
<dbReference type="EMBL" id="SBJO01000577">
    <property type="protein sequence ID" value="KAF9760591.1"/>
    <property type="molecule type" value="Genomic_DNA"/>
</dbReference>
<dbReference type="OrthoDB" id="2194948at2759"/>
<feature type="domain" description="Helicase ATP-binding" evidence="6">
    <location>
        <begin position="38"/>
        <end position="175"/>
    </location>
</feature>
<dbReference type="Pfam" id="PF00270">
    <property type="entry name" value="DEAD"/>
    <property type="match status" value="1"/>
</dbReference>
<dbReference type="AlphaFoldDB" id="A0A9P6KXU0"/>
<evidence type="ECO:0000256" key="3">
    <source>
        <dbReference type="ARBA" id="ARBA00022806"/>
    </source>
</evidence>
<organism evidence="8 9">
    <name type="scientific">Nosema granulosis</name>
    <dbReference type="NCBI Taxonomy" id="83296"/>
    <lineage>
        <taxon>Eukaryota</taxon>
        <taxon>Fungi</taxon>
        <taxon>Fungi incertae sedis</taxon>
        <taxon>Microsporidia</taxon>
        <taxon>Nosematidae</taxon>
        <taxon>Nosema</taxon>
    </lineage>
</organism>
<dbReference type="Gene3D" id="3.40.50.300">
    <property type="entry name" value="P-loop containing nucleotide triphosphate hydrolases"/>
    <property type="match status" value="3"/>
</dbReference>
<comment type="caution">
    <text evidence="8">The sequence shown here is derived from an EMBL/GenBank/DDBJ whole genome shotgun (WGS) entry which is preliminary data.</text>
</comment>
<keyword evidence="9" id="KW-1185">Reference proteome</keyword>
<name>A0A9P6KXU0_9MICR</name>
<reference evidence="8 9" key="1">
    <citation type="journal article" date="2020" name="Genome Biol. Evol.">
        <title>Comparative genomics of strictly vertically transmitted, feminizing microsporidia endosymbionts of amphipod crustaceans.</title>
        <authorList>
            <person name="Cormier A."/>
            <person name="Chebbi M.A."/>
            <person name="Giraud I."/>
            <person name="Wattier R."/>
            <person name="Teixeira M."/>
            <person name="Gilbert C."/>
            <person name="Rigaud T."/>
            <person name="Cordaux R."/>
        </authorList>
    </citation>
    <scope>NUCLEOTIDE SEQUENCE [LARGE SCALE GENOMIC DNA]</scope>
    <source>
        <strain evidence="8 9">Ou3-Ou53</strain>
    </source>
</reference>
<gene>
    <name evidence="8" type="primary">DDX54</name>
    <name evidence="8" type="ORF">NGRA_3100</name>
</gene>
<dbReference type="InterPro" id="IPR001650">
    <property type="entry name" value="Helicase_C-like"/>
</dbReference>
<keyword evidence="2" id="KW-0378">Hydrolase</keyword>
<dbReference type="InterPro" id="IPR011545">
    <property type="entry name" value="DEAD/DEAH_box_helicase_dom"/>
</dbReference>
<dbReference type="Proteomes" id="UP000740883">
    <property type="component" value="Unassembled WGS sequence"/>
</dbReference>
<dbReference type="GO" id="GO:0003724">
    <property type="term" value="F:RNA helicase activity"/>
    <property type="evidence" value="ECO:0007669"/>
    <property type="project" value="UniProtKB-EC"/>
</dbReference>
<dbReference type="PROSITE" id="PS51194">
    <property type="entry name" value="HELICASE_CTER"/>
    <property type="match status" value="1"/>
</dbReference>
<evidence type="ECO:0000256" key="4">
    <source>
        <dbReference type="ARBA" id="ARBA00022840"/>
    </source>
</evidence>
<dbReference type="GO" id="GO:0005829">
    <property type="term" value="C:cytosol"/>
    <property type="evidence" value="ECO:0007669"/>
    <property type="project" value="TreeGrafter"/>
</dbReference>
<dbReference type="InterPro" id="IPR014001">
    <property type="entry name" value="Helicase_ATP-bd"/>
</dbReference>
<evidence type="ECO:0000259" key="7">
    <source>
        <dbReference type="PROSITE" id="PS51194"/>
    </source>
</evidence>
<dbReference type="PANTHER" id="PTHR47959">
    <property type="entry name" value="ATP-DEPENDENT RNA HELICASE RHLE-RELATED"/>
    <property type="match status" value="1"/>
</dbReference>
<dbReference type="SMART" id="SM00487">
    <property type="entry name" value="DEXDc"/>
    <property type="match status" value="1"/>
</dbReference>
<evidence type="ECO:0000313" key="8">
    <source>
        <dbReference type="EMBL" id="KAF9760591.1"/>
    </source>
</evidence>
<dbReference type="GO" id="GO:0005524">
    <property type="term" value="F:ATP binding"/>
    <property type="evidence" value="ECO:0007669"/>
    <property type="project" value="UniProtKB-KW"/>
</dbReference>